<dbReference type="GO" id="GO:0046872">
    <property type="term" value="F:metal ion binding"/>
    <property type="evidence" value="ECO:0007669"/>
    <property type="project" value="UniProtKB-KW"/>
</dbReference>
<dbReference type="SUPFAM" id="SSF56655">
    <property type="entry name" value="Carbohydrate phosphatase"/>
    <property type="match status" value="1"/>
</dbReference>
<dbReference type="PANTHER" id="PTHR20854">
    <property type="entry name" value="INOSITOL MONOPHOSPHATASE"/>
    <property type="match status" value="1"/>
</dbReference>
<feature type="binding site" evidence="1">
    <location>
        <position position="95"/>
    </location>
    <ligand>
        <name>Mg(2+)</name>
        <dbReference type="ChEBI" id="CHEBI:18420"/>
        <label>1</label>
        <note>catalytic</note>
    </ligand>
</feature>
<keyword evidence="1" id="KW-0479">Metal-binding</keyword>
<gene>
    <name evidence="2" type="ORF">EJ997_00300</name>
</gene>
<keyword evidence="3" id="KW-1185">Reference proteome</keyword>
<evidence type="ECO:0000256" key="1">
    <source>
        <dbReference type="PIRSR" id="PIRSR600760-2"/>
    </source>
</evidence>
<dbReference type="InterPro" id="IPR000760">
    <property type="entry name" value="Inositol_monophosphatase-like"/>
</dbReference>
<reference evidence="2 3" key="1">
    <citation type="submission" date="2018-12" db="EMBL/GenBank/DDBJ databases">
        <title>Complete genome sequence of Flaviflexus sp. H23T48.</title>
        <authorList>
            <person name="Bae J.-W."/>
            <person name="Lee J.-Y."/>
        </authorList>
    </citation>
    <scope>NUCLEOTIDE SEQUENCE [LARGE SCALE GENOMIC DNA]</scope>
    <source>
        <strain evidence="2 3">H23T48</strain>
    </source>
</reference>
<feature type="binding site" evidence="1">
    <location>
        <position position="71"/>
    </location>
    <ligand>
        <name>Mg(2+)</name>
        <dbReference type="ChEBI" id="CHEBI:18420"/>
        <label>1</label>
        <note>catalytic</note>
    </ligand>
</feature>
<dbReference type="PRINTS" id="PR00377">
    <property type="entry name" value="IMPHPHTASES"/>
</dbReference>
<dbReference type="PANTHER" id="PTHR20854:SF4">
    <property type="entry name" value="INOSITOL-1-MONOPHOSPHATASE-RELATED"/>
    <property type="match status" value="1"/>
</dbReference>
<sequence length="277" mass="29728">MLDTTPSEIRQFIIDLCTTLSPGLRAANRDAGAIDTKTDFHDVVTVHDRATEVAIREAIFERFPESVVLGEETGWSNRTGDTGEPSPNDLIWIVDPIDGTSNFAGGWDYWCISISAARGGEFVASGVCQPIVNRIWSADDTGAYLDEPGYETRRLSVQRDAVPSDGLCATEYPKINSADDSALVRWREAGRSFRSMRRPGSTALDLCYVADGRAVASFSTGVHSWDVAAGIHIIQQAGGIYEGYNGAELSTPIWDGSSFVAGASNACVAAGRKALGL</sequence>
<feature type="binding site" evidence="1">
    <location>
        <position position="98"/>
    </location>
    <ligand>
        <name>Mg(2+)</name>
        <dbReference type="ChEBI" id="CHEBI:18420"/>
        <label>1</label>
        <note>catalytic</note>
    </ligand>
</feature>
<dbReference type="KEGG" id="flh:EJ997_00300"/>
<dbReference type="AlphaFoldDB" id="A0A3S9PUF3"/>
<dbReference type="Gene3D" id="3.30.540.10">
    <property type="entry name" value="Fructose-1,6-Bisphosphatase, subunit A, domain 1"/>
    <property type="match status" value="1"/>
</dbReference>
<name>A0A3S9PUF3_9ACTO</name>
<dbReference type="GO" id="GO:0007165">
    <property type="term" value="P:signal transduction"/>
    <property type="evidence" value="ECO:0007669"/>
    <property type="project" value="TreeGrafter"/>
</dbReference>
<organism evidence="2 3">
    <name type="scientific">Flaviflexus ciconiae</name>
    <dbReference type="NCBI Taxonomy" id="2496867"/>
    <lineage>
        <taxon>Bacteria</taxon>
        <taxon>Bacillati</taxon>
        <taxon>Actinomycetota</taxon>
        <taxon>Actinomycetes</taxon>
        <taxon>Actinomycetales</taxon>
        <taxon>Actinomycetaceae</taxon>
        <taxon>Flaviflexus</taxon>
    </lineage>
</organism>
<dbReference type="RefSeq" id="WP_126702806.1">
    <property type="nucleotide sequence ID" value="NZ_CP034593.1"/>
</dbReference>
<proteinExistence type="predicted"/>
<dbReference type="Gene3D" id="3.40.190.80">
    <property type="match status" value="1"/>
</dbReference>
<protein>
    <submittedName>
        <fullName evidence="2">Inositol monophosphatase</fullName>
    </submittedName>
</protein>
<dbReference type="GO" id="GO:0008934">
    <property type="term" value="F:inositol monophosphate 1-phosphatase activity"/>
    <property type="evidence" value="ECO:0007669"/>
    <property type="project" value="TreeGrafter"/>
</dbReference>
<dbReference type="Proteomes" id="UP000280344">
    <property type="component" value="Chromosome"/>
</dbReference>
<keyword evidence="1" id="KW-0460">Magnesium</keyword>
<comment type="cofactor">
    <cofactor evidence="1">
        <name>Mg(2+)</name>
        <dbReference type="ChEBI" id="CHEBI:18420"/>
    </cofactor>
</comment>
<evidence type="ECO:0000313" key="3">
    <source>
        <dbReference type="Proteomes" id="UP000280344"/>
    </source>
</evidence>
<evidence type="ECO:0000313" key="2">
    <source>
        <dbReference type="EMBL" id="AZQ75996.1"/>
    </source>
</evidence>
<feature type="binding site" evidence="1">
    <location>
        <position position="226"/>
    </location>
    <ligand>
        <name>Mg(2+)</name>
        <dbReference type="ChEBI" id="CHEBI:18420"/>
        <label>1</label>
        <note>catalytic</note>
    </ligand>
</feature>
<accession>A0A3S9PUF3</accession>
<dbReference type="EMBL" id="CP034593">
    <property type="protein sequence ID" value="AZQ75996.1"/>
    <property type="molecule type" value="Genomic_DNA"/>
</dbReference>
<dbReference type="Pfam" id="PF00459">
    <property type="entry name" value="Inositol_P"/>
    <property type="match status" value="1"/>
</dbReference>
<feature type="binding site" evidence="1">
    <location>
        <position position="97"/>
    </location>
    <ligand>
        <name>Mg(2+)</name>
        <dbReference type="ChEBI" id="CHEBI:18420"/>
        <label>1</label>
        <note>catalytic</note>
    </ligand>
</feature>
<dbReference type="GO" id="GO:0006020">
    <property type="term" value="P:inositol metabolic process"/>
    <property type="evidence" value="ECO:0007669"/>
    <property type="project" value="TreeGrafter"/>
</dbReference>
<dbReference type="OrthoDB" id="9772456at2"/>